<dbReference type="GO" id="GO:0045271">
    <property type="term" value="C:respiratory chain complex I"/>
    <property type="evidence" value="ECO:0007669"/>
    <property type="project" value="InterPro"/>
</dbReference>
<dbReference type="PANTHER" id="PTHR15221:SF0">
    <property type="entry name" value="NADH DEHYDROGENASE [UBIQUINONE] 1 ALPHA SUBCOMPLEX SUBUNIT 3"/>
    <property type="match status" value="1"/>
</dbReference>
<keyword evidence="12" id="KW-0007">Acetylation</keyword>
<evidence type="ECO:0000256" key="11">
    <source>
        <dbReference type="ARBA" id="ARBA00022989"/>
    </source>
</evidence>
<evidence type="ECO:0000256" key="12">
    <source>
        <dbReference type="ARBA" id="ARBA00022990"/>
    </source>
</evidence>
<dbReference type="InParanoid" id="A0A7N4V5Y4"/>
<keyword evidence="14" id="KW-0472">Membrane</keyword>
<dbReference type="PANTHER" id="PTHR15221">
    <property type="entry name" value="NADH DEHYDROGENASE [UBIQUINONE] 1 ALPHA SUBCOMPLEX SUBUNIT 3"/>
    <property type="match status" value="1"/>
</dbReference>
<keyword evidence="9" id="KW-0999">Mitochondrion inner membrane</keyword>
<dbReference type="GO" id="GO:0005743">
    <property type="term" value="C:mitochondrial inner membrane"/>
    <property type="evidence" value="ECO:0007669"/>
    <property type="project" value="UniProtKB-SubCell"/>
</dbReference>
<proteinExistence type="inferred from homology"/>
<organism evidence="17 18">
    <name type="scientific">Sarcophilus harrisii</name>
    <name type="common">Tasmanian devil</name>
    <name type="synonym">Sarcophilus laniarius</name>
    <dbReference type="NCBI Taxonomy" id="9305"/>
    <lineage>
        <taxon>Eukaryota</taxon>
        <taxon>Metazoa</taxon>
        <taxon>Chordata</taxon>
        <taxon>Craniata</taxon>
        <taxon>Vertebrata</taxon>
        <taxon>Euteleostomi</taxon>
        <taxon>Mammalia</taxon>
        <taxon>Metatheria</taxon>
        <taxon>Dasyuromorphia</taxon>
        <taxon>Dasyuridae</taxon>
        <taxon>Sarcophilus</taxon>
    </lineage>
</organism>
<keyword evidence="11" id="KW-1133">Transmembrane helix</keyword>
<keyword evidence="10" id="KW-0249">Electron transport</keyword>
<dbReference type="Ensembl" id="ENSSHAT00000052828.1">
    <property type="protein sequence ID" value="ENSSHAP00000041063.1"/>
    <property type="gene ID" value="ENSSHAG00000024123.1"/>
</dbReference>
<evidence type="ECO:0000256" key="2">
    <source>
        <dbReference type="ARBA" id="ARBA00004434"/>
    </source>
</evidence>
<evidence type="ECO:0000256" key="1">
    <source>
        <dbReference type="ARBA" id="ARBA00003195"/>
    </source>
</evidence>
<name>A0A7N4V5Y4_SARHA</name>
<evidence type="ECO:0000256" key="13">
    <source>
        <dbReference type="ARBA" id="ARBA00023128"/>
    </source>
</evidence>
<evidence type="ECO:0000256" key="4">
    <source>
        <dbReference type="ARBA" id="ARBA00011533"/>
    </source>
</evidence>
<dbReference type="GeneTree" id="ENSGT00390000004322"/>
<evidence type="ECO:0000256" key="3">
    <source>
        <dbReference type="ARBA" id="ARBA00008253"/>
    </source>
</evidence>
<evidence type="ECO:0000313" key="17">
    <source>
        <dbReference type="Ensembl" id="ENSSHAP00000041063.1"/>
    </source>
</evidence>
<comment type="subcellular location">
    <subcellularLocation>
        <location evidence="2">Mitochondrion inner membrane</location>
        <topology evidence="2">Single-pass membrane protein</topology>
    </subcellularLocation>
</comment>
<dbReference type="AlphaFoldDB" id="A0A7N4V5Y4"/>
<evidence type="ECO:0000256" key="5">
    <source>
        <dbReference type="ARBA" id="ARBA00016391"/>
    </source>
</evidence>
<keyword evidence="6" id="KW-0813">Transport</keyword>
<dbReference type="InterPro" id="IPR026626">
    <property type="entry name" value="NDUFA3"/>
</dbReference>
<reference evidence="17" key="3">
    <citation type="submission" date="2025-09" db="UniProtKB">
        <authorList>
            <consortium name="Ensembl"/>
        </authorList>
    </citation>
    <scope>IDENTIFICATION</scope>
</reference>
<accession>A0A7N4V5Y4</accession>
<evidence type="ECO:0000256" key="16">
    <source>
        <dbReference type="ARBA" id="ARBA00032035"/>
    </source>
</evidence>
<sequence length="74" mass="8134">MAGRLGWFLKEVWVKECGLTLSFTIGAMTPRLPSLSLYTKYVDMINPGTPYNCSGSNNMPDILSHSQDPQGPSL</sequence>
<comment type="function">
    <text evidence="1">Accessory subunit of the mitochondrial membrane respiratory chain NADH dehydrogenase (Complex I), that is believed not to be involved in catalysis. Complex I functions in the transfer of electrons from NADH to the respiratory chain. The immediate electron acceptor for the enzyme is believed to be ubiquinone.</text>
</comment>
<keyword evidence="7" id="KW-0679">Respiratory chain</keyword>
<evidence type="ECO:0000256" key="14">
    <source>
        <dbReference type="ARBA" id="ARBA00023136"/>
    </source>
</evidence>
<reference evidence="17" key="2">
    <citation type="submission" date="2025-08" db="UniProtKB">
        <authorList>
            <consortium name="Ensembl"/>
        </authorList>
    </citation>
    <scope>IDENTIFICATION</scope>
</reference>
<evidence type="ECO:0000256" key="10">
    <source>
        <dbReference type="ARBA" id="ARBA00022982"/>
    </source>
</evidence>
<keyword evidence="13" id="KW-0496">Mitochondrion</keyword>
<keyword evidence="8" id="KW-0812">Transmembrane</keyword>
<evidence type="ECO:0000256" key="7">
    <source>
        <dbReference type="ARBA" id="ARBA00022660"/>
    </source>
</evidence>
<comment type="subunit">
    <text evidence="4">Complex I is composed of 45 different subunits.</text>
</comment>
<reference evidence="17 18" key="1">
    <citation type="journal article" date="2011" name="Proc. Natl. Acad. Sci. U.S.A.">
        <title>Genetic diversity and population structure of the endangered marsupial Sarcophilus harrisii (Tasmanian devil).</title>
        <authorList>
            <person name="Miller W."/>
            <person name="Hayes V.M."/>
            <person name="Ratan A."/>
            <person name="Petersen D.C."/>
            <person name="Wittekindt N.E."/>
            <person name="Miller J."/>
            <person name="Walenz B."/>
            <person name="Knight J."/>
            <person name="Qi J."/>
            <person name="Zhao F."/>
            <person name="Wang Q."/>
            <person name="Bedoya-Reina O.C."/>
            <person name="Katiyar N."/>
            <person name="Tomsho L.P."/>
            <person name="Kasson L.M."/>
            <person name="Hardie R.A."/>
            <person name="Woodbridge P."/>
            <person name="Tindall E.A."/>
            <person name="Bertelsen M.F."/>
            <person name="Dixon D."/>
            <person name="Pyecroft S."/>
            <person name="Helgen K.M."/>
            <person name="Lesk A.M."/>
            <person name="Pringle T.H."/>
            <person name="Patterson N."/>
            <person name="Zhang Y."/>
            <person name="Kreiss A."/>
            <person name="Woods G.M."/>
            <person name="Jones M.E."/>
            <person name="Schuster S.C."/>
        </authorList>
    </citation>
    <scope>NUCLEOTIDE SEQUENCE [LARGE SCALE GENOMIC DNA]</scope>
</reference>
<evidence type="ECO:0000313" key="18">
    <source>
        <dbReference type="Proteomes" id="UP000007648"/>
    </source>
</evidence>
<evidence type="ECO:0000256" key="6">
    <source>
        <dbReference type="ARBA" id="ARBA00022448"/>
    </source>
</evidence>
<keyword evidence="18" id="KW-1185">Reference proteome</keyword>
<dbReference type="Pfam" id="PF14987">
    <property type="entry name" value="NADHdh_A3"/>
    <property type="match status" value="1"/>
</dbReference>
<comment type="similarity">
    <text evidence="3">Belongs to the complex I NDUFA3 subunit family.</text>
</comment>
<protein>
    <recommendedName>
        <fullName evidence="5">NADH dehydrogenase [ubiquinone] 1 alpha subcomplex subunit 3</fullName>
    </recommendedName>
    <alternativeName>
        <fullName evidence="15">Complex I-B9</fullName>
    </alternativeName>
    <alternativeName>
        <fullName evidence="16">NADH-ubiquinone oxidoreductase B9 subunit</fullName>
    </alternativeName>
</protein>
<evidence type="ECO:0000256" key="8">
    <source>
        <dbReference type="ARBA" id="ARBA00022692"/>
    </source>
</evidence>
<dbReference type="Proteomes" id="UP000007648">
    <property type="component" value="Unassembled WGS sequence"/>
</dbReference>
<evidence type="ECO:0000256" key="9">
    <source>
        <dbReference type="ARBA" id="ARBA00022792"/>
    </source>
</evidence>
<evidence type="ECO:0000256" key="15">
    <source>
        <dbReference type="ARBA" id="ARBA00031425"/>
    </source>
</evidence>
<dbReference type="FunCoup" id="A0A7N4V5Y4">
    <property type="interactions" value="614"/>
</dbReference>